<dbReference type="AlphaFoldDB" id="A0A2N0D215"/>
<name>A0A2N0D215_RHISU</name>
<proteinExistence type="predicted"/>
<gene>
    <name evidence="1" type="ORF">CWR43_29775</name>
</gene>
<dbReference type="STRING" id="1041146.GCA_000427985_04551"/>
<protein>
    <submittedName>
        <fullName evidence="1">Uncharacterized protein</fullName>
    </submittedName>
</protein>
<dbReference type="Proteomes" id="UP000232164">
    <property type="component" value="Unassembled WGS sequence"/>
</dbReference>
<accession>A0A2N0D215</accession>
<evidence type="ECO:0000313" key="1">
    <source>
        <dbReference type="EMBL" id="PKA40092.1"/>
    </source>
</evidence>
<organism evidence="1 2">
    <name type="scientific">Rhizobium sullae</name>
    <name type="common">Rhizobium hedysari</name>
    <dbReference type="NCBI Taxonomy" id="50338"/>
    <lineage>
        <taxon>Bacteria</taxon>
        <taxon>Pseudomonadati</taxon>
        <taxon>Pseudomonadota</taxon>
        <taxon>Alphaproteobacteria</taxon>
        <taxon>Hyphomicrobiales</taxon>
        <taxon>Rhizobiaceae</taxon>
        <taxon>Rhizobium/Agrobacterium group</taxon>
        <taxon>Rhizobium</taxon>
    </lineage>
</organism>
<reference evidence="1 2" key="2">
    <citation type="submission" date="2017-12" db="EMBL/GenBank/DDBJ databases">
        <title>Genome sequence of Rhizobium sullae HCNT1 isolated from Sulla coronaria nodules and featuring peculiar denitrification phenotypes.</title>
        <authorList>
            <person name="De Diego-Diaz B."/>
            <person name="Treu L."/>
            <person name="Campanaro S."/>
            <person name="Da Silva Duarte V."/>
            <person name="Basaglia M."/>
            <person name="Favaro L."/>
            <person name="Casella S."/>
            <person name="Squartini A."/>
        </authorList>
    </citation>
    <scope>NUCLEOTIDE SEQUENCE [LARGE SCALE GENOMIC DNA]</scope>
    <source>
        <strain evidence="1 2">HCNT1</strain>
    </source>
</reference>
<sequence length="62" mass="7081">MQCLILNPAFIAENFADLKIKVHFAIVRRTRPVGRKFDDNGRRAFQRAGMTDCLSFRAPDKG</sequence>
<comment type="caution">
    <text evidence="1">The sequence shown here is derived from an EMBL/GenBank/DDBJ whole genome shotgun (WGS) entry which is preliminary data.</text>
</comment>
<evidence type="ECO:0000313" key="2">
    <source>
        <dbReference type="Proteomes" id="UP000232164"/>
    </source>
</evidence>
<reference evidence="1 2" key="1">
    <citation type="submission" date="2017-11" db="EMBL/GenBank/DDBJ databases">
        <authorList>
            <person name="Han C.G."/>
        </authorList>
    </citation>
    <scope>NUCLEOTIDE SEQUENCE [LARGE SCALE GENOMIC DNA]</scope>
    <source>
        <strain evidence="1 2">HCNT1</strain>
    </source>
</reference>
<dbReference type="EMBL" id="PIQN01000023">
    <property type="protein sequence ID" value="PKA40092.1"/>
    <property type="molecule type" value="Genomic_DNA"/>
</dbReference>